<dbReference type="EMBL" id="BOSE01000002">
    <property type="protein sequence ID" value="GIP15967.1"/>
    <property type="molecule type" value="Genomic_DNA"/>
</dbReference>
<evidence type="ECO:0000256" key="7">
    <source>
        <dbReference type="ARBA" id="ARBA00023136"/>
    </source>
</evidence>
<dbReference type="RefSeq" id="WP_281425569.1">
    <property type="nucleotide sequence ID" value="NZ_BOSE01000002.1"/>
</dbReference>
<keyword evidence="5 8" id="KW-0812">Transmembrane</keyword>
<dbReference type="AlphaFoldDB" id="A0A920CTJ4"/>
<keyword evidence="7 8" id="KW-0472">Membrane</keyword>
<evidence type="ECO:0000256" key="4">
    <source>
        <dbReference type="ARBA" id="ARBA00022475"/>
    </source>
</evidence>
<dbReference type="PANTHER" id="PTHR30472:SF23">
    <property type="entry name" value="IRON-UPTAKE SYSTEM PERMEASE PROTEIN FEUC"/>
    <property type="match status" value="1"/>
</dbReference>
<evidence type="ECO:0000256" key="5">
    <source>
        <dbReference type="ARBA" id="ARBA00022692"/>
    </source>
</evidence>
<dbReference type="PANTHER" id="PTHR30472">
    <property type="entry name" value="FERRIC ENTEROBACTIN TRANSPORT SYSTEM PERMEASE PROTEIN"/>
    <property type="match status" value="1"/>
</dbReference>
<proteinExistence type="inferred from homology"/>
<dbReference type="CDD" id="cd06550">
    <property type="entry name" value="TM_ABC_iron-siderophores_like"/>
    <property type="match status" value="1"/>
</dbReference>
<evidence type="ECO:0000313" key="10">
    <source>
        <dbReference type="Proteomes" id="UP000683139"/>
    </source>
</evidence>
<dbReference type="GO" id="GO:0022857">
    <property type="term" value="F:transmembrane transporter activity"/>
    <property type="evidence" value="ECO:0007669"/>
    <property type="project" value="InterPro"/>
</dbReference>
<evidence type="ECO:0000256" key="3">
    <source>
        <dbReference type="ARBA" id="ARBA00022448"/>
    </source>
</evidence>
<feature type="transmembrane region" description="Helical" evidence="8">
    <location>
        <begin position="97"/>
        <end position="116"/>
    </location>
</feature>
<evidence type="ECO:0000256" key="2">
    <source>
        <dbReference type="ARBA" id="ARBA00007935"/>
    </source>
</evidence>
<evidence type="ECO:0000256" key="6">
    <source>
        <dbReference type="ARBA" id="ARBA00022989"/>
    </source>
</evidence>
<dbReference type="SUPFAM" id="SSF81345">
    <property type="entry name" value="ABC transporter involved in vitamin B12 uptake, BtuC"/>
    <property type="match status" value="1"/>
</dbReference>
<keyword evidence="6 8" id="KW-1133">Transmembrane helix</keyword>
<evidence type="ECO:0000256" key="1">
    <source>
        <dbReference type="ARBA" id="ARBA00004651"/>
    </source>
</evidence>
<feature type="transmembrane region" description="Helical" evidence="8">
    <location>
        <begin position="316"/>
        <end position="339"/>
    </location>
</feature>
<dbReference type="InterPro" id="IPR037294">
    <property type="entry name" value="ABC_BtuC-like"/>
</dbReference>
<dbReference type="GO" id="GO:0005886">
    <property type="term" value="C:plasma membrane"/>
    <property type="evidence" value="ECO:0007669"/>
    <property type="project" value="UniProtKB-SubCell"/>
</dbReference>
<keyword evidence="10" id="KW-1185">Reference proteome</keyword>
<evidence type="ECO:0000256" key="8">
    <source>
        <dbReference type="SAM" id="Phobius"/>
    </source>
</evidence>
<feature type="transmembrane region" description="Helical" evidence="8">
    <location>
        <begin position="291"/>
        <end position="310"/>
    </location>
</feature>
<keyword evidence="4" id="KW-1003">Cell membrane</keyword>
<keyword evidence="3" id="KW-0813">Transport</keyword>
<dbReference type="Pfam" id="PF01032">
    <property type="entry name" value="FecCD"/>
    <property type="match status" value="1"/>
</dbReference>
<organism evidence="9 10">
    <name type="scientific">Paenibacillus montaniterrae</name>
    <dbReference type="NCBI Taxonomy" id="429341"/>
    <lineage>
        <taxon>Bacteria</taxon>
        <taxon>Bacillati</taxon>
        <taxon>Bacillota</taxon>
        <taxon>Bacilli</taxon>
        <taxon>Bacillales</taxon>
        <taxon>Paenibacillaceae</taxon>
        <taxon>Paenibacillus</taxon>
    </lineage>
</organism>
<dbReference type="GO" id="GO:0033214">
    <property type="term" value="P:siderophore-iron import into cell"/>
    <property type="evidence" value="ECO:0007669"/>
    <property type="project" value="TreeGrafter"/>
</dbReference>
<feature type="transmembrane region" description="Helical" evidence="8">
    <location>
        <begin position="251"/>
        <end position="279"/>
    </location>
</feature>
<sequence>MDKRVASSIARAWIVAAVTIAVMLIGVYLSLTSGMFDISVLDVFRTLFNPGQVHEHDMVVFRFRLPRIVLAVLVGAALGIAGVVIQGVTRNGLADPGILGINAGAGMSVVLFMLLVQGSIKLTGWAGVMLRPMFGLIGGLLATILIYLFARERGKLDPQRLILVGIAIASGFGSITLYLSLKMNPNDFEMATVWLAGSIYSANWKFVVAMLPWLIMIPPILWLKARSLDVLQLGEEMAGGVGVATEREKKILLACTIGLVSASVAVSGSVGFVGLIAPHMARRLVGHSHRYILPISGLIGAAMVVLADYIGKTIFAPAELAVGVVISIIGVPYFVYLLLRAKR</sequence>
<reference evidence="9" key="1">
    <citation type="submission" date="2021-03" db="EMBL/GenBank/DDBJ databases">
        <title>Antimicrobial resistance genes in bacteria isolated from Japanese honey, and their potential for conferring macrolide and lincosamide resistance in the American foulbrood pathogen Paenibacillus larvae.</title>
        <authorList>
            <person name="Okamoto M."/>
            <person name="Kumagai M."/>
            <person name="Kanamori H."/>
            <person name="Takamatsu D."/>
        </authorList>
    </citation>
    <scope>NUCLEOTIDE SEQUENCE</scope>
    <source>
        <strain evidence="9">J40TS1</strain>
    </source>
</reference>
<feature type="transmembrane region" description="Helical" evidence="8">
    <location>
        <begin position="161"/>
        <end position="181"/>
    </location>
</feature>
<comment type="caution">
    <text evidence="9">The sequence shown here is derived from an EMBL/GenBank/DDBJ whole genome shotgun (WGS) entry which is preliminary data.</text>
</comment>
<evidence type="ECO:0000313" key="9">
    <source>
        <dbReference type="EMBL" id="GIP15967.1"/>
    </source>
</evidence>
<gene>
    <name evidence="9" type="ORF">J40TS1_16090</name>
</gene>
<name>A0A920CTJ4_9BACL</name>
<dbReference type="Proteomes" id="UP000683139">
    <property type="component" value="Unassembled WGS sequence"/>
</dbReference>
<feature type="transmembrane region" description="Helical" evidence="8">
    <location>
        <begin position="12"/>
        <end position="31"/>
    </location>
</feature>
<feature type="transmembrane region" description="Helical" evidence="8">
    <location>
        <begin position="68"/>
        <end position="85"/>
    </location>
</feature>
<feature type="transmembrane region" description="Helical" evidence="8">
    <location>
        <begin position="202"/>
        <end position="223"/>
    </location>
</feature>
<comment type="similarity">
    <text evidence="2">Belongs to the binding-protein-dependent transport system permease family. FecCD subfamily.</text>
</comment>
<dbReference type="Gene3D" id="1.10.3470.10">
    <property type="entry name" value="ABC transporter involved in vitamin B12 uptake, BtuC"/>
    <property type="match status" value="1"/>
</dbReference>
<accession>A0A920CTJ4</accession>
<comment type="subcellular location">
    <subcellularLocation>
        <location evidence="1">Cell membrane</location>
        <topology evidence="1">Multi-pass membrane protein</topology>
    </subcellularLocation>
</comment>
<feature type="transmembrane region" description="Helical" evidence="8">
    <location>
        <begin position="128"/>
        <end position="149"/>
    </location>
</feature>
<dbReference type="InterPro" id="IPR000522">
    <property type="entry name" value="ABC_transptr_permease_BtuC"/>
</dbReference>
<dbReference type="FunFam" id="1.10.3470.10:FF:000001">
    <property type="entry name" value="Vitamin B12 ABC transporter permease BtuC"/>
    <property type="match status" value="1"/>
</dbReference>
<protein>
    <submittedName>
        <fullName evidence="9">Iron ABC transporter permease</fullName>
    </submittedName>
</protein>